<proteinExistence type="predicted"/>
<feature type="compositionally biased region" description="Low complexity" evidence="1">
    <location>
        <begin position="174"/>
        <end position="185"/>
    </location>
</feature>
<feature type="region of interest" description="Disordered" evidence="1">
    <location>
        <begin position="164"/>
        <end position="194"/>
    </location>
</feature>
<feature type="compositionally biased region" description="Low complexity" evidence="1">
    <location>
        <begin position="80"/>
        <end position="105"/>
    </location>
</feature>
<dbReference type="AlphaFoldDB" id="A0A8H6LU29"/>
<accession>A0A8H6LU29</accession>
<evidence type="ECO:0000313" key="2">
    <source>
        <dbReference type="EMBL" id="KAF6742715.1"/>
    </source>
</evidence>
<comment type="caution">
    <text evidence="2">The sequence shown here is derived from an EMBL/GenBank/DDBJ whole genome shotgun (WGS) entry which is preliminary data.</text>
</comment>
<name>A0A8H6LU29_9AGAR</name>
<dbReference type="EMBL" id="JACGCI010000175">
    <property type="protein sequence ID" value="KAF6742715.1"/>
    <property type="molecule type" value="Genomic_DNA"/>
</dbReference>
<evidence type="ECO:0000256" key="1">
    <source>
        <dbReference type="SAM" id="MobiDB-lite"/>
    </source>
</evidence>
<dbReference type="Proteomes" id="UP000521943">
    <property type="component" value="Unassembled WGS sequence"/>
</dbReference>
<feature type="region of interest" description="Disordered" evidence="1">
    <location>
        <begin position="79"/>
        <end position="133"/>
    </location>
</feature>
<reference evidence="2 3" key="1">
    <citation type="submission" date="2020-07" db="EMBL/GenBank/DDBJ databases">
        <title>Comparative genomics of pyrophilous fungi reveals a link between fire events and developmental genes.</title>
        <authorList>
            <consortium name="DOE Joint Genome Institute"/>
            <person name="Steindorff A.S."/>
            <person name="Carver A."/>
            <person name="Calhoun S."/>
            <person name="Stillman K."/>
            <person name="Liu H."/>
            <person name="Lipzen A."/>
            <person name="Pangilinan J."/>
            <person name="Labutti K."/>
            <person name="Bruns T.D."/>
            <person name="Grigoriev I.V."/>
        </authorList>
    </citation>
    <scope>NUCLEOTIDE SEQUENCE [LARGE SCALE GENOMIC DNA]</scope>
    <source>
        <strain evidence="2 3">CBS 144469</strain>
    </source>
</reference>
<protein>
    <submittedName>
        <fullName evidence="2">Uncharacterized protein</fullName>
    </submittedName>
</protein>
<organism evidence="2 3">
    <name type="scientific">Ephemerocybe angulata</name>
    <dbReference type="NCBI Taxonomy" id="980116"/>
    <lineage>
        <taxon>Eukaryota</taxon>
        <taxon>Fungi</taxon>
        <taxon>Dikarya</taxon>
        <taxon>Basidiomycota</taxon>
        <taxon>Agaricomycotina</taxon>
        <taxon>Agaricomycetes</taxon>
        <taxon>Agaricomycetidae</taxon>
        <taxon>Agaricales</taxon>
        <taxon>Agaricineae</taxon>
        <taxon>Psathyrellaceae</taxon>
        <taxon>Ephemerocybe</taxon>
    </lineage>
</organism>
<evidence type="ECO:0000313" key="3">
    <source>
        <dbReference type="Proteomes" id="UP000521943"/>
    </source>
</evidence>
<keyword evidence="3" id="KW-1185">Reference proteome</keyword>
<sequence length="249" mass="26531">MADSVADRRFAGGVSTVATMLHDFSAITCVLTQHGPACSCTDEFSAHLHHPRINTNITPSSNATVILPSHRHDVFGLCQTRSPPKTPTTNTNSTTAASAPTGTPSMHDRKMQDLPRVPGPTPTTSERRPTSPAATDLLASPALPTFTALQLHPALRRTLTGASTPSLSTLVNSPPLTLQPTQQPRQESERHPGLSLIRQPRTQPRSKHLHIAALFVVQESRAPSGKPPFDAMCGAGVRIHVPINGSAVE</sequence>
<gene>
    <name evidence="2" type="ORF">DFP72DRAFT_170534</name>
</gene>